<name>A0A4Y7Q6X0_9AGAM</name>
<protein>
    <recommendedName>
        <fullName evidence="2">Mtf2-like C-terminal domain-containing protein</fullName>
    </recommendedName>
</protein>
<accession>A0A4Y7Q6X0</accession>
<dbReference type="Pfam" id="PF19189">
    <property type="entry name" value="Mtf2"/>
    <property type="match status" value="1"/>
</dbReference>
<proteinExistence type="predicted"/>
<feature type="compositionally biased region" description="Low complexity" evidence="1">
    <location>
        <begin position="102"/>
        <end position="119"/>
    </location>
</feature>
<feature type="region of interest" description="Disordered" evidence="1">
    <location>
        <begin position="25"/>
        <end position="69"/>
    </location>
</feature>
<dbReference type="STRING" id="50990.A0A4Y7Q6X0"/>
<evidence type="ECO:0000313" key="3">
    <source>
        <dbReference type="EMBL" id="TDL22629.1"/>
    </source>
</evidence>
<feature type="domain" description="Mtf2-like C-terminal" evidence="2">
    <location>
        <begin position="244"/>
        <end position="420"/>
    </location>
</feature>
<dbReference type="EMBL" id="ML170174">
    <property type="protein sequence ID" value="TDL22629.1"/>
    <property type="molecule type" value="Genomic_DNA"/>
</dbReference>
<dbReference type="AlphaFoldDB" id="A0A4Y7Q6X0"/>
<feature type="compositionally biased region" description="Basic residues" evidence="1">
    <location>
        <begin position="479"/>
        <end position="493"/>
    </location>
</feature>
<feature type="compositionally biased region" description="Basic and acidic residues" evidence="1">
    <location>
        <begin position="33"/>
        <end position="43"/>
    </location>
</feature>
<organism evidence="3 4">
    <name type="scientific">Rickenella mellea</name>
    <dbReference type="NCBI Taxonomy" id="50990"/>
    <lineage>
        <taxon>Eukaryota</taxon>
        <taxon>Fungi</taxon>
        <taxon>Dikarya</taxon>
        <taxon>Basidiomycota</taxon>
        <taxon>Agaricomycotina</taxon>
        <taxon>Agaricomycetes</taxon>
        <taxon>Hymenochaetales</taxon>
        <taxon>Rickenellaceae</taxon>
        <taxon>Rickenella</taxon>
    </lineage>
</organism>
<gene>
    <name evidence="3" type="ORF">BD410DRAFT_770199</name>
</gene>
<evidence type="ECO:0000313" key="4">
    <source>
        <dbReference type="Proteomes" id="UP000294933"/>
    </source>
</evidence>
<reference evidence="3 4" key="1">
    <citation type="submission" date="2018-06" db="EMBL/GenBank/DDBJ databases">
        <title>A transcriptomic atlas of mushroom development highlights an independent origin of complex multicellularity.</title>
        <authorList>
            <consortium name="DOE Joint Genome Institute"/>
            <person name="Krizsan K."/>
            <person name="Almasi E."/>
            <person name="Merenyi Z."/>
            <person name="Sahu N."/>
            <person name="Viragh M."/>
            <person name="Koszo T."/>
            <person name="Mondo S."/>
            <person name="Kiss B."/>
            <person name="Balint B."/>
            <person name="Kues U."/>
            <person name="Barry K."/>
            <person name="Hegedus J.C."/>
            <person name="Henrissat B."/>
            <person name="Johnson J."/>
            <person name="Lipzen A."/>
            <person name="Ohm R."/>
            <person name="Nagy I."/>
            <person name="Pangilinan J."/>
            <person name="Yan J."/>
            <person name="Xiong Y."/>
            <person name="Grigoriev I.V."/>
            <person name="Hibbett D.S."/>
            <person name="Nagy L.G."/>
        </authorList>
    </citation>
    <scope>NUCLEOTIDE SEQUENCE [LARGE SCALE GENOMIC DNA]</scope>
    <source>
        <strain evidence="3 4">SZMC22713</strain>
    </source>
</reference>
<feature type="region of interest" description="Disordered" evidence="1">
    <location>
        <begin position="150"/>
        <end position="169"/>
    </location>
</feature>
<feature type="compositionally biased region" description="Basic and acidic residues" evidence="1">
    <location>
        <begin position="453"/>
        <end position="478"/>
    </location>
</feature>
<evidence type="ECO:0000256" key="1">
    <source>
        <dbReference type="SAM" id="MobiDB-lite"/>
    </source>
</evidence>
<dbReference type="PANTHER" id="PTHR39468">
    <property type="entry name" value="CHROMOSOME 7, WHOLE GENOME SHOTGUN SEQUENCE"/>
    <property type="match status" value="1"/>
</dbReference>
<feature type="region of interest" description="Disordered" evidence="1">
    <location>
        <begin position="424"/>
        <end position="503"/>
    </location>
</feature>
<dbReference type="Proteomes" id="UP000294933">
    <property type="component" value="Unassembled WGS sequence"/>
</dbReference>
<feature type="region of interest" description="Disordered" evidence="1">
    <location>
        <begin position="198"/>
        <end position="226"/>
    </location>
</feature>
<evidence type="ECO:0000259" key="2">
    <source>
        <dbReference type="Pfam" id="PF19189"/>
    </source>
</evidence>
<dbReference type="InterPro" id="IPR043837">
    <property type="entry name" value="Mtf2-like_C"/>
</dbReference>
<feature type="region of interest" description="Disordered" evidence="1">
    <location>
        <begin position="86"/>
        <end position="123"/>
    </location>
</feature>
<dbReference type="VEuPathDB" id="FungiDB:BD410DRAFT_770199"/>
<dbReference type="InterPro" id="IPR040009">
    <property type="entry name" value="Mtf2/C5D6.12-like"/>
</dbReference>
<dbReference type="OrthoDB" id="2444174at2759"/>
<keyword evidence="4" id="KW-1185">Reference proteome</keyword>
<sequence>MLTRCKASRTGFAARNITLSPNIGRSLPIQTNTEEKQNFDADVKPTTSDSPWKSILRDVPPNPPILTGRTGARRLKENFFSSRNSHLKRGYATDASQRHDPSSSSSPSTSKLTGLSTKPGSLFDSPGSAWDKVFENLDDMPPLVSKHVRNPLRATSSSPDTHRRGRRQAMTAREISAFDDMFNMIFNAVNEQKFRKEGPGATRVDPLSSVGIGRGPEGSGSPMSDLFGKLRRHTKRFKWGIEADEVLDRKKEEMELCDTDLQLLEWAMRELFADSQNHEAEARRAVTGAQKPLAEIPMLQSPAYPHLLAQLMRTFREKYHDPHLALSVFDHARHLSIASYVFGCTTPAYNELIETRWTCFRDLRGVLDALEEMHANGVESDSRTVKLVEALRREVGERNLWQEEIDRNSGEVLEMLSRMDDLMAKKRPREQQRASTSSKVSKPKRWNASSEAWKFRGEMDEGKPNDDWEFGRWESTEHRRPRSKPRSRQRPPHRPMNESLEFL</sequence>
<dbReference type="PANTHER" id="PTHR39468:SF1">
    <property type="entry name" value="MTF2-LIKE C-TERMINAL DOMAIN-CONTAINING PROTEIN"/>
    <property type="match status" value="1"/>
</dbReference>
<dbReference type="GO" id="GO:0005739">
    <property type="term" value="C:mitochondrion"/>
    <property type="evidence" value="ECO:0007669"/>
    <property type="project" value="InterPro"/>
</dbReference>